<dbReference type="InterPro" id="IPR013249">
    <property type="entry name" value="RNA_pol_sigma70_r4_t2"/>
</dbReference>
<dbReference type="InterPro" id="IPR039425">
    <property type="entry name" value="RNA_pol_sigma-70-like"/>
</dbReference>
<dbReference type="GO" id="GO:0016987">
    <property type="term" value="F:sigma factor activity"/>
    <property type="evidence" value="ECO:0007669"/>
    <property type="project" value="UniProtKB-KW"/>
</dbReference>
<dbReference type="PANTHER" id="PTHR43133">
    <property type="entry name" value="RNA POLYMERASE ECF-TYPE SIGMA FACTO"/>
    <property type="match status" value="1"/>
</dbReference>
<feature type="domain" description="RNA polymerase sigma-70 region 2" evidence="8">
    <location>
        <begin position="16"/>
        <end position="80"/>
    </location>
</feature>
<keyword evidence="3 7" id="KW-0805">Transcription regulation</keyword>
<gene>
    <name evidence="11" type="ORF">BJ992_000872</name>
</gene>
<dbReference type="Pfam" id="PF08281">
    <property type="entry name" value="Sigma70_r4_2"/>
    <property type="match status" value="1"/>
</dbReference>
<dbReference type="SUPFAM" id="SSF88946">
    <property type="entry name" value="Sigma2 domain of RNA polymerase sigma factors"/>
    <property type="match status" value="1"/>
</dbReference>
<evidence type="ECO:0000256" key="1">
    <source>
        <dbReference type="ARBA" id="ARBA00010641"/>
    </source>
</evidence>
<evidence type="ECO:0000259" key="10">
    <source>
        <dbReference type="Pfam" id="PF12680"/>
    </source>
</evidence>
<dbReference type="Gene3D" id="1.10.1740.10">
    <property type="match status" value="1"/>
</dbReference>
<dbReference type="SUPFAM" id="SSF88659">
    <property type="entry name" value="Sigma3 and sigma4 domains of RNA polymerase sigma factors"/>
    <property type="match status" value="1"/>
</dbReference>
<dbReference type="InterPro" id="IPR014284">
    <property type="entry name" value="RNA_pol_sigma-70_dom"/>
</dbReference>
<comment type="subunit">
    <text evidence="2">Interacts transiently with the RNA polymerase catalytic core formed by RpoA, RpoB, RpoC and RpoZ (2 alpha, 1 beta, 1 beta' and 1 omega subunit) to form the RNA polymerase holoenzyme that can initiate transcription.</text>
</comment>
<dbReference type="RefSeq" id="WP_221474684.1">
    <property type="nucleotide sequence ID" value="NZ_BAAALO010000115.1"/>
</dbReference>
<dbReference type="Proteomes" id="UP000555564">
    <property type="component" value="Unassembled WGS sequence"/>
</dbReference>
<keyword evidence="12" id="KW-1185">Reference proteome</keyword>
<dbReference type="InterPro" id="IPR036388">
    <property type="entry name" value="WH-like_DNA-bd_sf"/>
</dbReference>
<dbReference type="Gene3D" id="3.10.450.50">
    <property type="match status" value="1"/>
</dbReference>
<dbReference type="NCBIfam" id="NF006089">
    <property type="entry name" value="PRK08241.1"/>
    <property type="match status" value="1"/>
</dbReference>
<dbReference type="InterPro" id="IPR000838">
    <property type="entry name" value="RNA_pol_sigma70_ECF_CS"/>
</dbReference>
<sequence length="332" mass="37249">MSDSPDKQAVWLQRAFDEHRRELHVHCYRLAGNVTDADDLVQETFLRAWRARDRFEGRASARTWFYRIATNVFLDSRKAAGHRTVPYGDPLEWSTELGPYPDALLADDPQTGLAARETVELAVIAALMYLPPRQRAAFVLRDVYGWTPQEIAAALDTAVAAVNSLLQRARHTLRRRAPSDPKDWRRPQLTGKDEEILRRYANAKDPETIRALLAEDVRITMPPEPPVVGIDAAAEFLGRPLDWRTFPTSANGRPALINYLRRPGSPHYEALVVDVLRIENGKIVESNAFIGARHVAAFSMPATLEPWTSKSQAEWPSLRCPTSVDAGHCGLG</sequence>
<evidence type="ECO:0000256" key="5">
    <source>
        <dbReference type="ARBA" id="ARBA00023125"/>
    </source>
</evidence>
<feature type="domain" description="SnoaL-like" evidence="10">
    <location>
        <begin position="201"/>
        <end position="285"/>
    </location>
</feature>
<evidence type="ECO:0000313" key="12">
    <source>
        <dbReference type="Proteomes" id="UP000555564"/>
    </source>
</evidence>
<evidence type="ECO:0000259" key="8">
    <source>
        <dbReference type="Pfam" id="PF04542"/>
    </source>
</evidence>
<proteinExistence type="inferred from homology"/>
<feature type="domain" description="RNA polymerase sigma factor 70 region 4 type 2" evidence="9">
    <location>
        <begin position="122"/>
        <end position="171"/>
    </location>
</feature>
<evidence type="ECO:0000259" key="9">
    <source>
        <dbReference type="Pfam" id="PF08281"/>
    </source>
</evidence>
<dbReference type="AlphaFoldDB" id="A0A7X0M628"/>
<comment type="similarity">
    <text evidence="1 7">Belongs to the sigma-70 factor family. ECF subfamily.</text>
</comment>
<dbReference type="InterPro" id="IPR013324">
    <property type="entry name" value="RNA_pol_sigma_r3/r4-like"/>
</dbReference>
<evidence type="ECO:0000256" key="2">
    <source>
        <dbReference type="ARBA" id="ARBA00011344"/>
    </source>
</evidence>
<dbReference type="GO" id="GO:0006950">
    <property type="term" value="P:response to stress"/>
    <property type="evidence" value="ECO:0007669"/>
    <property type="project" value="UniProtKB-ARBA"/>
</dbReference>
<evidence type="ECO:0000256" key="3">
    <source>
        <dbReference type="ARBA" id="ARBA00023015"/>
    </source>
</evidence>
<evidence type="ECO:0000256" key="4">
    <source>
        <dbReference type="ARBA" id="ARBA00023082"/>
    </source>
</evidence>
<dbReference type="EMBL" id="JACHIU010000001">
    <property type="protein sequence ID" value="MBB6471441.1"/>
    <property type="molecule type" value="Genomic_DNA"/>
</dbReference>
<dbReference type="GO" id="GO:0006352">
    <property type="term" value="P:DNA-templated transcription initiation"/>
    <property type="evidence" value="ECO:0007669"/>
    <property type="project" value="InterPro"/>
</dbReference>
<evidence type="ECO:0000256" key="7">
    <source>
        <dbReference type="RuleBase" id="RU000716"/>
    </source>
</evidence>
<evidence type="ECO:0000256" key="6">
    <source>
        <dbReference type="ARBA" id="ARBA00023163"/>
    </source>
</evidence>
<dbReference type="InterPro" id="IPR032710">
    <property type="entry name" value="NTF2-like_dom_sf"/>
</dbReference>
<dbReference type="PANTHER" id="PTHR43133:SF65">
    <property type="entry name" value="ECF RNA POLYMERASE SIGMA FACTOR SIGG"/>
    <property type="match status" value="1"/>
</dbReference>
<keyword evidence="6 7" id="KW-0804">Transcription</keyword>
<dbReference type="GO" id="GO:0003677">
    <property type="term" value="F:DNA binding"/>
    <property type="evidence" value="ECO:0007669"/>
    <property type="project" value="UniProtKB-KW"/>
</dbReference>
<dbReference type="Gene3D" id="1.10.10.10">
    <property type="entry name" value="Winged helix-like DNA-binding domain superfamily/Winged helix DNA-binding domain"/>
    <property type="match status" value="1"/>
</dbReference>
<accession>A0A7X0M628</accession>
<comment type="caution">
    <text evidence="11">The sequence shown here is derived from an EMBL/GenBank/DDBJ whole genome shotgun (WGS) entry which is preliminary data.</text>
</comment>
<evidence type="ECO:0000313" key="11">
    <source>
        <dbReference type="EMBL" id="MBB6471441.1"/>
    </source>
</evidence>
<keyword evidence="4 7" id="KW-0731">Sigma factor</keyword>
<dbReference type="InterPro" id="IPR037401">
    <property type="entry name" value="SnoaL-like"/>
</dbReference>
<name>A0A7X0M628_9ACTN</name>
<dbReference type="SUPFAM" id="SSF54427">
    <property type="entry name" value="NTF2-like"/>
    <property type="match status" value="1"/>
</dbReference>
<dbReference type="PROSITE" id="PS01063">
    <property type="entry name" value="SIGMA70_ECF"/>
    <property type="match status" value="1"/>
</dbReference>
<dbReference type="InterPro" id="IPR007627">
    <property type="entry name" value="RNA_pol_sigma70_r2"/>
</dbReference>
<protein>
    <recommendedName>
        <fullName evidence="7">RNA polymerase sigma factor</fullName>
    </recommendedName>
</protein>
<dbReference type="NCBIfam" id="TIGR02937">
    <property type="entry name" value="sigma70-ECF"/>
    <property type="match status" value="1"/>
</dbReference>
<reference evidence="11 12" key="1">
    <citation type="submission" date="2020-08" db="EMBL/GenBank/DDBJ databases">
        <title>Sequencing the genomes of 1000 actinobacteria strains.</title>
        <authorList>
            <person name="Klenk H.-P."/>
        </authorList>
    </citation>
    <scope>NUCLEOTIDE SEQUENCE [LARGE SCALE GENOMIC DNA]</scope>
    <source>
        <strain evidence="11 12">DSM 44936</strain>
    </source>
</reference>
<dbReference type="Pfam" id="PF12680">
    <property type="entry name" value="SnoaL_2"/>
    <property type="match status" value="1"/>
</dbReference>
<organism evidence="11 12">
    <name type="scientific">Sphaerisporangium rubeum</name>
    <dbReference type="NCBI Taxonomy" id="321317"/>
    <lineage>
        <taxon>Bacteria</taxon>
        <taxon>Bacillati</taxon>
        <taxon>Actinomycetota</taxon>
        <taxon>Actinomycetes</taxon>
        <taxon>Streptosporangiales</taxon>
        <taxon>Streptosporangiaceae</taxon>
        <taxon>Sphaerisporangium</taxon>
    </lineage>
</organism>
<dbReference type="InterPro" id="IPR013325">
    <property type="entry name" value="RNA_pol_sigma_r2"/>
</dbReference>
<keyword evidence="5 7" id="KW-0238">DNA-binding</keyword>
<dbReference type="Pfam" id="PF04542">
    <property type="entry name" value="Sigma70_r2"/>
    <property type="match status" value="1"/>
</dbReference>